<accession>A0ACC2P301</accession>
<evidence type="ECO:0000313" key="1">
    <source>
        <dbReference type="EMBL" id="KAJ8677699.1"/>
    </source>
</evidence>
<dbReference type="Proteomes" id="UP001239111">
    <property type="component" value="Chromosome 2"/>
</dbReference>
<keyword evidence="2" id="KW-1185">Reference proteome</keyword>
<sequence length="754" mass="86305">MAILEYQAQEMPGINISIDEDEETREMKIRLIKSESARIELESKVTQLHTEKRIQDEVIERLAERVEQLEQKTAQNIREGARRSLHMDFQAPSTSQDSGVHSQSSRSNTSRQYTRTTCRRTKKPRKDLGNFTPSDDRLYKSYEKYKPLQKWTYKNPVTGAETPMRHLCYGESVTEKTWRAMRSKDPPTFARMGARGLWRTLRKLSNRAVDITRVTAHLNYDSPRKPLSAKKFACLKKMYYRQVDRKVPEEKRQMMYRKLNDYVGSAINTAFQTMKSKLEDSNASSMESVDSPLAEPLENDAENDEASPGEPNLDEWDAPTPKSNAFQRTHSSRRQPVRSQWDARSPATTPTRSKGLTMVTPSPSGSTASYFVRNSRHDRNEPNNTNHRYRDLSASSHHSRSVREQSRSERGHSQSRNRARDHLAAGIDYTNEIAEKRPRLTADTDHSREYVPIPLRNNTSHHRGDISRGNQSHPKDTANRREEHHTVSNSSRNKSGERTSQRPQSYAQVDTVRRSVNLTESGLTSRSLQHGPAKVLPYRFHERPLHRSTLPRVDSSPKTNHGPSDKVTHGLLRPTPVGMIGQEFARNRLQFGQDIHRAYSGRNSSSRSSCTVTSGELQKTSEEAISSKSRQNTSRIRQNDQHVRMSGTNVLDENHIVSSRDLNFPASKPMPRVFENECHPRTMLNFNPSPPRPDVSSPIFARRRATRRLSDSRGNSAERDREPPQPKQDSPSLLSPPRRKNVRRLNVSSPDSQE</sequence>
<organism evidence="1 2">
    <name type="scientific">Eretmocerus hayati</name>
    <dbReference type="NCBI Taxonomy" id="131215"/>
    <lineage>
        <taxon>Eukaryota</taxon>
        <taxon>Metazoa</taxon>
        <taxon>Ecdysozoa</taxon>
        <taxon>Arthropoda</taxon>
        <taxon>Hexapoda</taxon>
        <taxon>Insecta</taxon>
        <taxon>Pterygota</taxon>
        <taxon>Neoptera</taxon>
        <taxon>Endopterygota</taxon>
        <taxon>Hymenoptera</taxon>
        <taxon>Apocrita</taxon>
        <taxon>Proctotrupomorpha</taxon>
        <taxon>Chalcidoidea</taxon>
        <taxon>Aphelinidae</taxon>
        <taxon>Aphelininae</taxon>
        <taxon>Eretmocerus</taxon>
    </lineage>
</organism>
<proteinExistence type="predicted"/>
<reference evidence="1" key="1">
    <citation type="submission" date="2023-04" db="EMBL/GenBank/DDBJ databases">
        <title>A chromosome-level genome assembly of the parasitoid wasp Eretmocerus hayati.</title>
        <authorList>
            <person name="Zhong Y."/>
            <person name="Liu S."/>
            <person name="Liu Y."/>
        </authorList>
    </citation>
    <scope>NUCLEOTIDE SEQUENCE</scope>
    <source>
        <strain evidence="1">ZJU_SS_LIU_2023</strain>
    </source>
</reference>
<dbReference type="EMBL" id="CM056742">
    <property type="protein sequence ID" value="KAJ8677699.1"/>
    <property type="molecule type" value="Genomic_DNA"/>
</dbReference>
<evidence type="ECO:0000313" key="2">
    <source>
        <dbReference type="Proteomes" id="UP001239111"/>
    </source>
</evidence>
<protein>
    <submittedName>
        <fullName evidence="1">Uncharacterized protein</fullName>
    </submittedName>
</protein>
<name>A0ACC2P301_9HYME</name>
<gene>
    <name evidence="1" type="ORF">QAD02_013486</name>
</gene>
<comment type="caution">
    <text evidence="1">The sequence shown here is derived from an EMBL/GenBank/DDBJ whole genome shotgun (WGS) entry which is preliminary data.</text>
</comment>